<organism evidence="3 4">
    <name type="scientific">Roseococcus pinisoli</name>
    <dbReference type="NCBI Taxonomy" id="2835040"/>
    <lineage>
        <taxon>Bacteria</taxon>
        <taxon>Pseudomonadati</taxon>
        <taxon>Pseudomonadota</taxon>
        <taxon>Alphaproteobacteria</taxon>
        <taxon>Acetobacterales</taxon>
        <taxon>Roseomonadaceae</taxon>
        <taxon>Roseococcus</taxon>
    </lineage>
</organism>
<feature type="domain" description="Rap1a immunity protein" evidence="2">
    <location>
        <begin position="37"/>
        <end position="130"/>
    </location>
</feature>
<name>A0ABS5QD14_9PROT</name>
<dbReference type="RefSeq" id="WP_213670092.1">
    <property type="nucleotide sequence ID" value="NZ_JAHCDA010000002.1"/>
</dbReference>
<feature type="signal peptide" evidence="1">
    <location>
        <begin position="1"/>
        <end position="23"/>
    </location>
</feature>
<reference evidence="3 4" key="1">
    <citation type="submission" date="2021-05" db="EMBL/GenBank/DDBJ databases">
        <title>Roseococcus sp. XZZS9, whole genome shotgun sequencing project.</title>
        <authorList>
            <person name="Zhao G."/>
            <person name="Shen L."/>
        </authorList>
    </citation>
    <scope>NUCLEOTIDE SEQUENCE [LARGE SCALE GENOMIC DNA]</scope>
    <source>
        <strain evidence="3 4">XZZS9</strain>
    </source>
</reference>
<evidence type="ECO:0000313" key="3">
    <source>
        <dbReference type="EMBL" id="MBS7811412.1"/>
    </source>
</evidence>
<sequence>MRFVTTLAGSLALLAVTIGGAPAQTGAAAPAPTGPVTTGNLATLCAASLNEEVGHASQAFCRGFIVGVGQYHTEISRPGGRPAIFCLPTPAPTLEAAQASFVAWSGANPQHASELAVDGLLRWAAATYPCPTAPARGARR</sequence>
<dbReference type="Proteomes" id="UP000766336">
    <property type="component" value="Unassembled WGS sequence"/>
</dbReference>
<dbReference type="InterPro" id="IPR041238">
    <property type="entry name" value="Rap1a"/>
</dbReference>
<dbReference type="EMBL" id="JAHCDA010000002">
    <property type="protein sequence ID" value="MBS7811412.1"/>
    <property type="molecule type" value="Genomic_DNA"/>
</dbReference>
<proteinExistence type="predicted"/>
<accession>A0ABS5QD14</accession>
<comment type="caution">
    <text evidence="3">The sequence shown here is derived from an EMBL/GenBank/DDBJ whole genome shotgun (WGS) entry which is preliminary data.</text>
</comment>
<evidence type="ECO:0000313" key="4">
    <source>
        <dbReference type="Proteomes" id="UP000766336"/>
    </source>
</evidence>
<gene>
    <name evidence="3" type="ORF">KHU32_10715</name>
</gene>
<feature type="chain" id="PRO_5046582317" description="Rap1a immunity protein domain-containing protein" evidence="1">
    <location>
        <begin position="24"/>
        <end position="140"/>
    </location>
</feature>
<evidence type="ECO:0000259" key="2">
    <source>
        <dbReference type="Pfam" id="PF18602"/>
    </source>
</evidence>
<protein>
    <recommendedName>
        <fullName evidence="2">Rap1a immunity protein domain-containing protein</fullName>
    </recommendedName>
</protein>
<dbReference type="Pfam" id="PF18602">
    <property type="entry name" value="Rap1a"/>
    <property type="match status" value="1"/>
</dbReference>
<keyword evidence="1" id="KW-0732">Signal</keyword>
<keyword evidence="4" id="KW-1185">Reference proteome</keyword>
<evidence type="ECO:0000256" key="1">
    <source>
        <dbReference type="SAM" id="SignalP"/>
    </source>
</evidence>